<evidence type="ECO:0000313" key="2">
    <source>
        <dbReference type="EMBL" id="KAG2482450.1"/>
    </source>
</evidence>
<gene>
    <name evidence="2" type="ORF">HYH03_018620</name>
</gene>
<proteinExistence type="predicted"/>
<accession>A0A835XJW8</accession>
<organism evidence="2 3">
    <name type="scientific">Edaphochlamys debaryana</name>
    <dbReference type="NCBI Taxonomy" id="47281"/>
    <lineage>
        <taxon>Eukaryota</taxon>
        <taxon>Viridiplantae</taxon>
        <taxon>Chlorophyta</taxon>
        <taxon>core chlorophytes</taxon>
        <taxon>Chlorophyceae</taxon>
        <taxon>CS clade</taxon>
        <taxon>Chlamydomonadales</taxon>
        <taxon>Chlamydomonadales incertae sedis</taxon>
        <taxon>Edaphochlamys</taxon>
    </lineage>
</organism>
<dbReference type="OrthoDB" id="540863at2759"/>
<reference evidence="2" key="1">
    <citation type="journal article" date="2020" name="bioRxiv">
        <title>Comparative genomics of Chlamydomonas.</title>
        <authorList>
            <person name="Craig R.J."/>
            <person name="Hasan A.R."/>
            <person name="Ness R.W."/>
            <person name="Keightley P.D."/>
        </authorList>
    </citation>
    <scope>NUCLEOTIDE SEQUENCE</scope>
    <source>
        <strain evidence="2">CCAP 11/70</strain>
    </source>
</reference>
<dbReference type="AlphaFoldDB" id="A0A835XJW8"/>
<sequence length="293" mass="30286">MCDRNPSCRGFSSGGLQGAEGGWIKAAVWPRVNASSAGHCLYVRPVGGRCRDEQPSACSAFASSGGCSSGSSSSGNSSSGNATLGGRSQPDVVCPLSCGRCTGQRASCLPFGTDLYGEQVDASFNQTREGCQRLCQANPRCVFSVLFRTFSAFCSLRTLPTPGSSSSSLAGGEGFGGARDTSVLQACWARPNNGSYSCVDNWEVAGDRHDGDSGCADYPVQDEAECRTACDQVADCQFYVFTSSRTASGSPGAGGGVGSGGGQCALRKNPFTGTCGATGANWWDSRRTCFRVN</sequence>
<dbReference type="Proteomes" id="UP000612055">
    <property type="component" value="Unassembled WGS sequence"/>
</dbReference>
<evidence type="ECO:0000259" key="1">
    <source>
        <dbReference type="Pfam" id="PF14295"/>
    </source>
</evidence>
<dbReference type="Pfam" id="PF14295">
    <property type="entry name" value="PAN_4"/>
    <property type="match status" value="2"/>
</dbReference>
<protein>
    <recommendedName>
        <fullName evidence="1">Apple domain-containing protein</fullName>
    </recommendedName>
</protein>
<keyword evidence="3" id="KW-1185">Reference proteome</keyword>
<comment type="caution">
    <text evidence="2">The sequence shown here is derived from an EMBL/GenBank/DDBJ whole genome shotgun (WGS) entry which is preliminary data.</text>
</comment>
<dbReference type="InterPro" id="IPR003609">
    <property type="entry name" value="Pan_app"/>
</dbReference>
<feature type="domain" description="Apple" evidence="1">
    <location>
        <begin position="212"/>
        <end position="249"/>
    </location>
</feature>
<dbReference type="EMBL" id="JAEHOE010000222">
    <property type="protein sequence ID" value="KAG2482450.1"/>
    <property type="molecule type" value="Genomic_DNA"/>
</dbReference>
<feature type="domain" description="Apple" evidence="1">
    <location>
        <begin position="113"/>
        <end position="142"/>
    </location>
</feature>
<evidence type="ECO:0000313" key="3">
    <source>
        <dbReference type="Proteomes" id="UP000612055"/>
    </source>
</evidence>
<name>A0A835XJW8_9CHLO</name>